<dbReference type="Pfam" id="PF25623">
    <property type="entry name" value="T4_CASP"/>
    <property type="match status" value="1"/>
</dbReference>
<proteinExistence type="predicted"/>
<dbReference type="EMBL" id="KT001918">
    <property type="protein sequence ID" value="AKU44524.1"/>
    <property type="molecule type" value="Genomic_DNA"/>
</dbReference>
<feature type="coiled-coil region" evidence="1">
    <location>
        <begin position="140"/>
        <end position="181"/>
    </location>
</feature>
<dbReference type="GeneID" id="26613403"/>
<gene>
    <name evidence="2" type="ORF">CPT_Matisse220</name>
</gene>
<name>A0A0K1LQ18_9CAUD</name>
<sequence length="262" mass="29279">MLKEQLLAEAQNLDTPVELDSIFESVELSDDVKATFTTVFEQAVKAGAAKLAESHITQIAERSDELVEAQVTERAAEIETKLYEDADKYFAHISEEWLKENKEAVSRDIKADLFESLIMGLKEVLVEHNVVIPEEQVDVVAELEDELTENQQEVKTLFEANQELTKEISEMKRNAVVSEKTKGLTESQVEKVESLIEGLEYSATFENKLSAIVEMVATKAEKPVDESVNTPQTKDDFVPVVESVPAEKSKINKYVQAAKALS</sequence>
<dbReference type="Proteomes" id="UP000203408">
    <property type="component" value="Segment"/>
</dbReference>
<evidence type="ECO:0000313" key="3">
    <source>
        <dbReference type="Proteomes" id="UP000203408"/>
    </source>
</evidence>
<organism evidence="2 3">
    <name type="scientific">Klebsiella phage Matisse</name>
    <dbReference type="NCBI Taxonomy" id="1675607"/>
    <lineage>
        <taxon>Viruses</taxon>
        <taxon>Duplodnaviria</taxon>
        <taxon>Heunggongvirae</taxon>
        <taxon>Uroviricota</taxon>
        <taxon>Caudoviricetes</taxon>
        <taxon>Pantevenvirales</taxon>
        <taxon>Straboviridae</taxon>
        <taxon>Slopekvirus</taxon>
        <taxon>Slopekvirus matisse</taxon>
    </lineage>
</organism>
<keyword evidence="3" id="KW-1185">Reference proteome</keyword>
<protein>
    <submittedName>
        <fullName evidence="2">Prohead core scaffold protein</fullName>
    </submittedName>
</protein>
<keyword evidence="1" id="KW-0175">Coiled coil</keyword>
<evidence type="ECO:0000313" key="2">
    <source>
        <dbReference type="EMBL" id="AKU44524.1"/>
    </source>
</evidence>
<accession>A0A0K1LQ18</accession>
<dbReference type="KEGG" id="vg:26613403"/>
<evidence type="ECO:0000256" key="1">
    <source>
        <dbReference type="SAM" id="Coils"/>
    </source>
</evidence>
<dbReference type="RefSeq" id="YP_009194464.1">
    <property type="nucleotide sequence ID" value="NC_028750.1"/>
</dbReference>
<dbReference type="InterPro" id="IPR057966">
    <property type="entry name" value="T4_SCAF"/>
</dbReference>
<reference evidence="2 3" key="1">
    <citation type="journal article" date="2015" name="Genome Announc.">
        <title>Complete Genome Sequence of Carbapenemase-Producing Klebsiella pneumoniae Myophage Matisse.</title>
        <authorList>
            <person name="Provasek V.E."/>
            <person name="Lessor L.E."/>
            <person name="Cahill J.L."/>
            <person name="Rasche E.S."/>
            <person name="Kuty Everett G.F."/>
        </authorList>
    </citation>
    <scope>NUCLEOTIDE SEQUENCE [LARGE SCALE GENOMIC DNA]</scope>
</reference>